<evidence type="ECO:0000313" key="1">
    <source>
        <dbReference type="EMBL" id="CAG9784034.1"/>
    </source>
</evidence>
<organism evidence="1 2">
    <name type="scientific">Diatraea saccharalis</name>
    <name type="common">sugarcane borer</name>
    <dbReference type="NCBI Taxonomy" id="40085"/>
    <lineage>
        <taxon>Eukaryota</taxon>
        <taxon>Metazoa</taxon>
        <taxon>Ecdysozoa</taxon>
        <taxon>Arthropoda</taxon>
        <taxon>Hexapoda</taxon>
        <taxon>Insecta</taxon>
        <taxon>Pterygota</taxon>
        <taxon>Neoptera</taxon>
        <taxon>Endopterygota</taxon>
        <taxon>Lepidoptera</taxon>
        <taxon>Glossata</taxon>
        <taxon>Ditrysia</taxon>
        <taxon>Pyraloidea</taxon>
        <taxon>Crambidae</taxon>
        <taxon>Crambinae</taxon>
        <taxon>Diatraea</taxon>
    </lineage>
</organism>
<dbReference type="Gene3D" id="2.30.29.30">
    <property type="entry name" value="Pleckstrin-homology domain (PH domain)/Phosphotyrosine-binding domain (PTB)"/>
    <property type="match status" value="1"/>
</dbReference>
<evidence type="ECO:0008006" key="3">
    <source>
        <dbReference type="Google" id="ProtNLM"/>
    </source>
</evidence>
<evidence type="ECO:0000313" key="2">
    <source>
        <dbReference type="Proteomes" id="UP001153714"/>
    </source>
</evidence>
<keyword evidence="2" id="KW-1185">Reference proteome</keyword>
<reference evidence="1" key="1">
    <citation type="submission" date="2021-12" db="EMBL/GenBank/DDBJ databases">
        <authorList>
            <person name="King R."/>
        </authorList>
    </citation>
    <scope>NUCLEOTIDE SEQUENCE</scope>
</reference>
<proteinExistence type="predicted"/>
<dbReference type="Proteomes" id="UP001153714">
    <property type="component" value="Chromosome 11"/>
</dbReference>
<reference evidence="1" key="2">
    <citation type="submission" date="2022-10" db="EMBL/GenBank/DDBJ databases">
        <authorList>
            <consortium name="ENA_rothamsted_submissions"/>
            <consortium name="culmorum"/>
            <person name="King R."/>
        </authorList>
    </citation>
    <scope>NUCLEOTIDE SEQUENCE</scope>
</reference>
<name>A0A9N9QVF5_9NEOP</name>
<dbReference type="AlphaFoldDB" id="A0A9N9QVF5"/>
<dbReference type="InterPro" id="IPR011993">
    <property type="entry name" value="PH-like_dom_sf"/>
</dbReference>
<dbReference type="SUPFAM" id="SSF50729">
    <property type="entry name" value="PH domain-like"/>
    <property type="match status" value="1"/>
</dbReference>
<accession>A0A9N9QVF5</accession>
<protein>
    <recommendedName>
        <fullName evidence="3">PH domain-containing protein</fullName>
    </recommendedName>
</protein>
<dbReference type="OrthoDB" id="8122943at2759"/>
<dbReference type="EMBL" id="OU893342">
    <property type="protein sequence ID" value="CAG9784034.1"/>
    <property type="molecule type" value="Genomic_DNA"/>
</dbReference>
<sequence length="83" mass="10058">MRWQRRWFVLYDDGELTYSLDEHVSSRNFKELRRVHPHPRPPTECGRPWVVQAMRMRMPHPRRFTCALPTSTIGRNAIRVTLR</sequence>
<gene>
    <name evidence="1" type="ORF">DIATSA_LOCUS2154</name>
</gene>